<evidence type="ECO:0000256" key="2">
    <source>
        <dbReference type="ARBA" id="ARBA00008749"/>
    </source>
</evidence>
<keyword evidence="8" id="KW-0443">Lipid metabolism</keyword>
<feature type="transmembrane region" description="Helical" evidence="11">
    <location>
        <begin position="96"/>
        <end position="115"/>
    </location>
</feature>
<keyword evidence="9 11" id="KW-0472">Membrane</keyword>
<gene>
    <name evidence="12" type="ORF">N473_25030</name>
</gene>
<keyword evidence="10" id="KW-0275">Fatty acid biosynthesis</keyword>
<dbReference type="CDD" id="cd03505">
    <property type="entry name" value="Delta9-FADS-like"/>
    <property type="match status" value="1"/>
</dbReference>
<keyword evidence="6 11" id="KW-1133">Transmembrane helix</keyword>
<keyword evidence="4 11" id="KW-0812">Transmembrane</keyword>
<dbReference type="GO" id="GO:0016717">
    <property type="term" value="F:oxidoreductase activity, acting on paired donors, with oxidation of a pair of donors resulting in the reduction of molecular oxygen to two molecules of water"/>
    <property type="evidence" value="ECO:0007669"/>
    <property type="project" value="InterPro"/>
</dbReference>
<keyword evidence="3" id="KW-0444">Lipid biosynthesis</keyword>
<evidence type="ECO:0000256" key="1">
    <source>
        <dbReference type="ARBA" id="ARBA00004141"/>
    </source>
</evidence>
<evidence type="ECO:0000256" key="3">
    <source>
        <dbReference type="ARBA" id="ARBA00022516"/>
    </source>
</evidence>
<organism evidence="12 13">
    <name type="scientific">Pseudoalteromonas luteoviolacea CPMOR-1</name>
    <dbReference type="NCBI Taxonomy" id="1365248"/>
    <lineage>
        <taxon>Bacteria</taxon>
        <taxon>Pseudomonadati</taxon>
        <taxon>Pseudomonadota</taxon>
        <taxon>Gammaproteobacteria</taxon>
        <taxon>Alteromonadales</taxon>
        <taxon>Pseudoalteromonadaceae</taxon>
        <taxon>Pseudoalteromonas</taxon>
    </lineage>
</organism>
<evidence type="ECO:0000256" key="11">
    <source>
        <dbReference type="SAM" id="Phobius"/>
    </source>
</evidence>
<dbReference type="GO" id="GO:0016020">
    <property type="term" value="C:membrane"/>
    <property type="evidence" value="ECO:0007669"/>
    <property type="project" value="UniProtKB-SubCell"/>
</dbReference>
<feature type="transmembrane region" description="Helical" evidence="11">
    <location>
        <begin position="38"/>
        <end position="55"/>
    </location>
</feature>
<proteinExistence type="inferred from homology"/>
<comment type="similarity">
    <text evidence="2">Belongs to the fatty acid desaturase type 2 family.</text>
</comment>
<sequence>MCTQVNNMINMLNTQRVKSQQSTSAYDGDVKWKPIKSIWFLTHLALALFIAPFVISFSSLFIFFVLTVITLCFGHSLGMHRLLIHRAYECPKWMEYLFVYLGVLVGMAGPIGMMIQHDLRDWAQRQNKCHDYLLHGSNLVKDGWWQLNCDLVLNNPPKLEIEDFVSQDKFYQFIEKTWMFQQLTLAIPLYMIGGFSWLIWGVSVRVVISVGGHWLIGYFAHNQGEKTWVVEGAAVQGHNIRIAGFLSMGEAWHNNHHAYPGSAMLGLYKDEPDPGWWVLNALHNLGIVKNIKLPKQLPVRNELVNVSQNMDSRIERTPEDCKVAPFFRKDT</sequence>
<dbReference type="PANTHER" id="PTHR11351">
    <property type="entry name" value="ACYL-COA DESATURASE"/>
    <property type="match status" value="1"/>
</dbReference>
<reference evidence="12 13" key="1">
    <citation type="submission" date="2013-07" db="EMBL/GenBank/DDBJ databases">
        <title>Comparative Genomic and Metabolomic Analysis of Twelve Strains of Pseudoalteromonas luteoviolacea.</title>
        <authorList>
            <person name="Vynne N.G."/>
            <person name="Mansson M."/>
            <person name="Gram L."/>
        </authorList>
    </citation>
    <scope>NUCLEOTIDE SEQUENCE [LARGE SCALE GENOMIC DNA]</scope>
    <source>
        <strain evidence="12 13">CPMOR-1</strain>
    </source>
</reference>
<comment type="caution">
    <text evidence="12">The sequence shown here is derived from an EMBL/GenBank/DDBJ whole genome shotgun (WGS) entry which is preliminary data.</text>
</comment>
<evidence type="ECO:0000313" key="12">
    <source>
        <dbReference type="EMBL" id="KZN60248.1"/>
    </source>
</evidence>
<dbReference type="EMBL" id="AUYC01000046">
    <property type="protein sequence ID" value="KZN60248.1"/>
    <property type="molecule type" value="Genomic_DNA"/>
</dbReference>
<evidence type="ECO:0000256" key="7">
    <source>
        <dbReference type="ARBA" id="ARBA00023002"/>
    </source>
</evidence>
<evidence type="ECO:0000256" key="4">
    <source>
        <dbReference type="ARBA" id="ARBA00022692"/>
    </source>
</evidence>
<evidence type="ECO:0000256" key="9">
    <source>
        <dbReference type="ARBA" id="ARBA00023136"/>
    </source>
</evidence>
<evidence type="ECO:0000256" key="10">
    <source>
        <dbReference type="ARBA" id="ARBA00023160"/>
    </source>
</evidence>
<evidence type="ECO:0000256" key="8">
    <source>
        <dbReference type="ARBA" id="ARBA00023098"/>
    </source>
</evidence>
<protein>
    <submittedName>
        <fullName evidence="12">Fatty acid desaturase</fullName>
    </submittedName>
</protein>
<dbReference type="GO" id="GO:0006633">
    <property type="term" value="P:fatty acid biosynthetic process"/>
    <property type="evidence" value="ECO:0007669"/>
    <property type="project" value="UniProtKB-KW"/>
</dbReference>
<dbReference type="InterPro" id="IPR015876">
    <property type="entry name" value="Acyl-CoA_DS"/>
</dbReference>
<keyword evidence="5" id="KW-0276">Fatty acid metabolism</keyword>
<dbReference type="PATRIC" id="fig|1365248.3.peg.4130"/>
<dbReference type="PANTHER" id="PTHR11351:SF31">
    <property type="entry name" value="DESATURASE 1, ISOFORM A-RELATED"/>
    <property type="match status" value="1"/>
</dbReference>
<name>A0A167IYK7_9GAMM</name>
<evidence type="ECO:0000313" key="13">
    <source>
        <dbReference type="Proteomes" id="UP000076486"/>
    </source>
</evidence>
<evidence type="ECO:0000256" key="5">
    <source>
        <dbReference type="ARBA" id="ARBA00022832"/>
    </source>
</evidence>
<accession>A0A167IYK7</accession>
<keyword evidence="7" id="KW-0560">Oxidoreductase</keyword>
<evidence type="ECO:0000256" key="6">
    <source>
        <dbReference type="ARBA" id="ARBA00022989"/>
    </source>
</evidence>
<dbReference type="Proteomes" id="UP000076486">
    <property type="component" value="Unassembled WGS sequence"/>
</dbReference>
<feature type="transmembrane region" description="Helical" evidence="11">
    <location>
        <begin position="187"/>
        <end position="208"/>
    </location>
</feature>
<feature type="transmembrane region" description="Helical" evidence="11">
    <location>
        <begin position="61"/>
        <end position="84"/>
    </location>
</feature>
<dbReference type="AlphaFoldDB" id="A0A167IYK7"/>
<comment type="subcellular location">
    <subcellularLocation>
        <location evidence="1">Membrane</location>
        <topology evidence="1">Multi-pass membrane protein</topology>
    </subcellularLocation>
</comment>